<dbReference type="Proteomes" id="UP000230423">
    <property type="component" value="Unassembled WGS sequence"/>
</dbReference>
<reference evidence="3 4" key="1">
    <citation type="submission" date="2015-09" db="EMBL/GenBank/DDBJ databases">
        <title>Draft genome of the parasitic nematode Teladorsagia circumcincta isolate WARC Sus (inbred).</title>
        <authorList>
            <person name="Mitreva M."/>
        </authorList>
    </citation>
    <scope>NUCLEOTIDE SEQUENCE [LARGE SCALE GENOMIC DNA]</scope>
    <source>
        <strain evidence="3 4">S</strain>
    </source>
</reference>
<organism evidence="3 4">
    <name type="scientific">Teladorsagia circumcincta</name>
    <name type="common">Brown stomach worm</name>
    <name type="synonym">Ostertagia circumcincta</name>
    <dbReference type="NCBI Taxonomy" id="45464"/>
    <lineage>
        <taxon>Eukaryota</taxon>
        <taxon>Metazoa</taxon>
        <taxon>Ecdysozoa</taxon>
        <taxon>Nematoda</taxon>
        <taxon>Chromadorea</taxon>
        <taxon>Rhabditida</taxon>
        <taxon>Rhabditina</taxon>
        <taxon>Rhabditomorpha</taxon>
        <taxon>Strongyloidea</taxon>
        <taxon>Trichostrongylidae</taxon>
        <taxon>Teladorsagia</taxon>
    </lineage>
</organism>
<sequence>MKTECAYDYVKIGESEKLCGEYSSYVCLCHAGYVLAEDGHNCKEGGCFFELNSPSGMQ</sequence>
<dbReference type="InterPro" id="IPR026823">
    <property type="entry name" value="cEGF"/>
</dbReference>
<dbReference type="Pfam" id="PF12662">
    <property type="entry name" value="cEGF"/>
    <property type="match status" value="1"/>
</dbReference>
<proteinExistence type="predicted"/>
<name>A0A2G9TYE0_TELCI</name>
<accession>A0A2G9TYE0</accession>
<dbReference type="Gene3D" id="2.10.25.10">
    <property type="entry name" value="Laminin"/>
    <property type="match status" value="1"/>
</dbReference>
<dbReference type="SUPFAM" id="SSF57196">
    <property type="entry name" value="EGF/Laminin"/>
    <property type="match status" value="1"/>
</dbReference>
<evidence type="ECO:0000256" key="1">
    <source>
        <dbReference type="ARBA" id="ARBA00022536"/>
    </source>
</evidence>
<keyword evidence="4" id="KW-1185">Reference proteome</keyword>
<dbReference type="OrthoDB" id="431034at2759"/>
<feature type="domain" description="Complement Clr-like EGF" evidence="2">
    <location>
        <begin position="24"/>
        <end position="43"/>
    </location>
</feature>
<gene>
    <name evidence="3" type="ORF">TELCIR_15381</name>
</gene>
<evidence type="ECO:0000313" key="3">
    <source>
        <dbReference type="EMBL" id="PIO63036.1"/>
    </source>
</evidence>
<keyword evidence="1" id="KW-0245">EGF-like domain</keyword>
<dbReference type="AlphaFoldDB" id="A0A2G9TYE0"/>
<protein>
    <recommendedName>
        <fullName evidence="2">Complement Clr-like EGF domain-containing protein</fullName>
    </recommendedName>
</protein>
<evidence type="ECO:0000259" key="2">
    <source>
        <dbReference type="Pfam" id="PF12662"/>
    </source>
</evidence>
<evidence type="ECO:0000313" key="4">
    <source>
        <dbReference type="Proteomes" id="UP000230423"/>
    </source>
</evidence>
<dbReference type="EMBL" id="KZ351361">
    <property type="protein sequence ID" value="PIO63036.1"/>
    <property type="molecule type" value="Genomic_DNA"/>
</dbReference>